<feature type="compositionally biased region" description="Gly residues" evidence="1">
    <location>
        <begin position="414"/>
        <end position="430"/>
    </location>
</feature>
<protein>
    <recommendedName>
        <fullName evidence="4">G5 domain-containing protein</fullName>
    </recommendedName>
</protein>
<feature type="compositionally biased region" description="Low complexity" evidence="1">
    <location>
        <begin position="431"/>
        <end position="459"/>
    </location>
</feature>
<dbReference type="Proteomes" id="UP000737402">
    <property type="component" value="Unassembled WGS sequence"/>
</dbReference>
<accession>A0ABS2P208</accession>
<sequence>MQSLKTLLALLVCTAFIFTFSFVGSMITDNWLPHKSAFSEKTLIANEEVSNKSKDEVVKKLEAARDAWLTDGTIFFEWSGELRPFDKNHFIFYIPESVDYAQDSTTNSLNVELESSILLAEIEALTNSPDIFAALDSEKLLNDLIEVATMLKGGNQTFFIADYLLDDTLIEKTSIDSILKVSDKKVLDELKAGLSNKEVPVPAGQAFSVHDWLLKENIMLSDEASSVVASMIYQLLASTNFAVLERHISTELPEWAVAGYEAKMERGKMDLVIENPNNSDFIVTFSIDSSTVLGTMSGPALPYVYSIEEENKESYTPKTIVQYSASLLNNQKKVKEEGKDGVFIKLQRVAKDASGAVMETVSYSEDFYPPIHRIEQHSLIRNTVATNPDIDTDTNSGTTPGNTSNSGSSNNGGSNSGGTNTGGTNTGGTNTGNSNNTGGNTSNNGENNSGNTNTNNNNDNDNDNDSGNEPGSGTDNTGK</sequence>
<gene>
    <name evidence="2" type="ORF">JOC95_002318</name>
</gene>
<feature type="region of interest" description="Disordered" evidence="1">
    <location>
        <begin position="385"/>
        <end position="479"/>
    </location>
</feature>
<keyword evidence="3" id="KW-1185">Reference proteome</keyword>
<dbReference type="RefSeq" id="WP_204416140.1">
    <property type="nucleotide sequence ID" value="NZ_JAFBED010000004.1"/>
</dbReference>
<comment type="caution">
    <text evidence="2">The sequence shown here is derived from an EMBL/GenBank/DDBJ whole genome shotgun (WGS) entry which is preliminary data.</text>
</comment>
<evidence type="ECO:0000313" key="3">
    <source>
        <dbReference type="Proteomes" id="UP000737402"/>
    </source>
</evidence>
<evidence type="ECO:0000313" key="2">
    <source>
        <dbReference type="EMBL" id="MBM7620465.1"/>
    </source>
</evidence>
<organism evidence="2 3">
    <name type="scientific">Sutcliffiella tianshenii</name>
    <dbReference type="NCBI Taxonomy" id="1463404"/>
    <lineage>
        <taxon>Bacteria</taxon>
        <taxon>Bacillati</taxon>
        <taxon>Bacillota</taxon>
        <taxon>Bacilli</taxon>
        <taxon>Bacillales</taxon>
        <taxon>Bacillaceae</taxon>
        <taxon>Sutcliffiella</taxon>
    </lineage>
</organism>
<proteinExistence type="predicted"/>
<evidence type="ECO:0008006" key="4">
    <source>
        <dbReference type="Google" id="ProtNLM"/>
    </source>
</evidence>
<evidence type="ECO:0000256" key="1">
    <source>
        <dbReference type="SAM" id="MobiDB-lite"/>
    </source>
</evidence>
<reference evidence="2 3" key="1">
    <citation type="submission" date="2021-01" db="EMBL/GenBank/DDBJ databases">
        <title>Genomic Encyclopedia of Type Strains, Phase IV (KMG-IV): sequencing the most valuable type-strain genomes for metagenomic binning, comparative biology and taxonomic classification.</title>
        <authorList>
            <person name="Goeker M."/>
        </authorList>
    </citation>
    <scope>NUCLEOTIDE SEQUENCE [LARGE SCALE GENOMIC DNA]</scope>
    <source>
        <strain evidence="2 3">DSM 25879</strain>
    </source>
</reference>
<dbReference type="EMBL" id="JAFBED010000004">
    <property type="protein sequence ID" value="MBM7620465.1"/>
    <property type="molecule type" value="Genomic_DNA"/>
</dbReference>
<name>A0ABS2P208_9BACI</name>
<feature type="compositionally biased region" description="Low complexity" evidence="1">
    <location>
        <begin position="393"/>
        <end position="413"/>
    </location>
</feature>